<dbReference type="GO" id="GO:0006629">
    <property type="term" value="P:lipid metabolic process"/>
    <property type="evidence" value="ECO:0007669"/>
    <property type="project" value="InterPro"/>
</dbReference>
<feature type="domain" description="SGNH hydrolase-type esterase" evidence="1">
    <location>
        <begin position="48"/>
        <end position="207"/>
    </location>
</feature>
<reference evidence="2" key="1">
    <citation type="submission" date="2019-02" db="EMBL/GenBank/DDBJ databases">
        <authorList>
            <person name="Pothier F.J."/>
        </authorList>
    </citation>
    <scope>NUCLEOTIDE SEQUENCE</scope>
    <source>
        <strain evidence="2">CI-1B</strain>
    </source>
</reference>
<dbReference type="Gene3D" id="3.40.50.1110">
    <property type="entry name" value="SGNH hydrolase"/>
    <property type="match status" value="1"/>
</dbReference>
<dbReference type="Proteomes" id="UP000328092">
    <property type="component" value="Unassembled WGS sequence"/>
</dbReference>
<evidence type="ECO:0000313" key="3">
    <source>
        <dbReference type="Proteomes" id="UP000328092"/>
    </source>
</evidence>
<accession>A0A508SUJ0</accession>
<dbReference type="PROSITE" id="PS01098">
    <property type="entry name" value="LIPASE_GDSL_SER"/>
    <property type="match status" value="1"/>
</dbReference>
<dbReference type="InterPro" id="IPR051532">
    <property type="entry name" value="Ester_Hydrolysis_Enzymes"/>
</dbReference>
<dbReference type="EC" id="3.1.2.-" evidence="2"/>
<dbReference type="CDD" id="cd01822">
    <property type="entry name" value="Lysophospholipase_L1_like"/>
    <property type="match status" value="1"/>
</dbReference>
<dbReference type="InterPro" id="IPR008265">
    <property type="entry name" value="Lipase_GDSL_AS"/>
</dbReference>
<dbReference type="Pfam" id="PF13472">
    <property type="entry name" value="Lipase_GDSL_2"/>
    <property type="match status" value="1"/>
</dbReference>
<dbReference type="InterPro" id="IPR036514">
    <property type="entry name" value="SGNH_hydro_sf"/>
</dbReference>
<name>A0A508SUJ0_9BRAD</name>
<evidence type="ECO:0000313" key="2">
    <source>
        <dbReference type="EMBL" id="VIO65401.1"/>
    </source>
</evidence>
<dbReference type="SUPFAM" id="SSF52266">
    <property type="entry name" value="SGNH hydrolase"/>
    <property type="match status" value="1"/>
</dbReference>
<dbReference type="PANTHER" id="PTHR30383:SF24">
    <property type="entry name" value="THIOESTERASE 1_PROTEASE 1_LYSOPHOSPHOLIPASE L1"/>
    <property type="match status" value="1"/>
</dbReference>
<sequence>MVWSYGTSAVAVEGRLRIFVHILVLLMGLMTAANAQTADPAKPIKMVVLGDSLSAGFGLPAGAAFPVRLQKALEAKGIKVDMINAGVSGDTSSGGRERLDWSVPDGTSVVILELGANDALRGTDPAVTRAALSDIITKLKARNIAVLLCGMLAPPNYGTEYAAKFNAIYPDLAKAFGVPLYPFFLDGVAADAKLNQADGMHPTAEGVDIVVKNILPTVEALLGSLSAQRG</sequence>
<protein>
    <submittedName>
        <fullName evidence="2">Acyl-CoA thioesterase 1</fullName>
        <ecNumber evidence="2">3.1.2.-</ecNumber>
    </submittedName>
</protein>
<organism evidence="2 3">
    <name type="scientific">Bradyrhizobium ivorense</name>
    <dbReference type="NCBI Taxonomy" id="2511166"/>
    <lineage>
        <taxon>Bacteria</taxon>
        <taxon>Pseudomonadati</taxon>
        <taxon>Pseudomonadota</taxon>
        <taxon>Alphaproteobacteria</taxon>
        <taxon>Hyphomicrobiales</taxon>
        <taxon>Nitrobacteraceae</taxon>
        <taxon>Bradyrhizobium</taxon>
    </lineage>
</organism>
<dbReference type="EMBL" id="CAADFC020000004">
    <property type="protein sequence ID" value="VIO65401.1"/>
    <property type="molecule type" value="Genomic_DNA"/>
</dbReference>
<dbReference type="InterPro" id="IPR013830">
    <property type="entry name" value="SGNH_hydro"/>
</dbReference>
<dbReference type="PANTHER" id="PTHR30383">
    <property type="entry name" value="THIOESTERASE 1/PROTEASE 1/LYSOPHOSPHOLIPASE L1"/>
    <property type="match status" value="1"/>
</dbReference>
<keyword evidence="2" id="KW-0378">Hydrolase</keyword>
<evidence type="ECO:0000259" key="1">
    <source>
        <dbReference type="Pfam" id="PF13472"/>
    </source>
</evidence>
<comment type="caution">
    <text evidence="2">The sequence shown here is derived from an EMBL/GenBank/DDBJ whole genome shotgun (WGS) entry which is preliminary data.</text>
</comment>
<gene>
    <name evidence="2" type="primary">tesA_1</name>
    <name evidence="2" type="ORF">CI1B_05010</name>
</gene>
<dbReference type="GO" id="GO:0004622">
    <property type="term" value="F:phosphatidylcholine lysophospholipase activity"/>
    <property type="evidence" value="ECO:0007669"/>
    <property type="project" value="TreeGrafter"/>
</dbReference>
<keyword evidence="3" id="KW-1185">Reference proteome</keyword>
<proteinExistence type="predicted"/>
<dbReference type="AlphaFoldDB" id="A0A508SUJ0"/>